<feature type="binding site" evidence="11">
    <location>
        <position position="242"/>
    </location>
    <ligand>
        <name>ATP</name>
        <dbReference type="ChEBI" id="CHEBI:30616"/>
    </ligand>
</feature>
<evidence type="ECO:0000256" key="5">
    <source>
        <dbReference type="ARBA" id="ARBA00022741"/>
    </source>
</evidence>
<dbReference type="InterPro" id="IPR017456">
    <property type="entry name" value="CTP_synthase_N"/>
</dbReference>
<evidence type="ECO:0000259" key="13">
    <source>
        <dbReference type="Pfam" id="PF06418"/>
    </source>
</evidence>
<dbReference type="EC" id="6.3.4.2" evidence="11"/>
<dbReference type="HAMAP" id="MF_01227">
    <property type="entry name" value="PyrG"/>
    <property type="match status" value="1"/>
</dbReference>
<dbReference type="CDD" id="cd01746">
    <property type="entry name" value="GATase1_CTP_Synthase"/>
    <property type="match status" value="1"/>
</dbReference>
<keyword evidence="7 11" id="KW-0460">Magnesium</keyword>
<comment type="catalytic activity">
    <reaction evidence="10 11">
        <text>UTP + L-glutamine + ATP + H2O = CTP + L-glutamate + ADP + phosphate + 2 H(+)</text>
        <dbReference type="Rhea" id="RHEA:26426"/>
        <dbReference type="ChEBI" id="CHEBI:15377"/>
        <dbReference type="ChEBI" id="CHEBI:15378"/>
        <dbReference type="ChEBI" id="CHEBI:29985"/>
        <dbReference type="ChEBI" id="CHEBI:30616"/>
        <dbReference type="ChEBI" id="CHEBI:37563"/>
        <dbReference type="ChEBI" id="CHEBI:43474"/>
        <dbReference type="ChEBI" id="CHEBI:46398"/>
        <dbReference type="ChEBI" id="CHEBI:58359"/>
        <dbReference type="ChEBI" id="CHEBI:456216"/>
        <dbReference type="EC" id="6.3.4.2"/>
    </reaction>
</comment>
<dbReference type="GO" id="GO:0004359">
    <property type="term" value="F:glutaminase activity"/>
    <property type="evidence" value="ECO:0007669"/>
    <property type="project" value="RHEA"/>
</dbReference>
<evidence type="ECO:0000256" key="8">
    <source>
        <dbReference type="ARBA" id="ARBA00022962"/>
    </source>
</evidence>
<feature type="binding site" evidence="11">
    <location>
        <position position="224"/>
    </location>
    <ligand>
        <name>CTP</name>
        <dbReference type="ChEBI" id="CHEBI:37563"/>
        <note>allosteric inhibitor</note>
    </ligand>
</feature>
<comment type="activity regulation">
    <text evidence="11">Allosterically activated by GTP, when glutamine is the substrate; GTP has no effect on the reaction when ammonia is the substrate. The allosteric effector GTP functions by stabilizing the protein conformation that binds the tetrahedral intermediate(s) formed during glutamine hydrolysis. Inhibited by the product CTP, via allosteric rather than competitive inhibition.</text>
</comment>
<dbReference type="EMBL" id="VMGK01000007">
    <property type="protein sequence ID" value="TSC93103.1"/>
    <property type="molecule type" value="Genomic_DNA"/>
</dbReference>
<keyword evidence="3 11" id="KW-0436">Ligase</keyword>
<comment type="similarity">
    <text evidence="2 11">Belongs to the CTP synthase family.</text>
</comment>
<evidence type="ECO:0000259" key="12">
    <source>
        <dbReference type="Pfam" id="PF00117"/>
    </source>
</evidence>
<dbReference type="UniPathway" id="UPA00159">
    <property type="reaction ID" value="UER00277"/>
</dbReference>
<feature type="binding site" evidence="11">
    <location>
        <begin position="188"/>
        <end position="193"/>
    </location>
    <ligand>
        <name>UTP</name>
        <dbReference type="ChEBI" id="CHEBI:46398"/>
    </ligand>
</feature>
<sequence length="548" mass="61290">MNAKFIFVTGGVVSGIGKGITTGSIGALFRARGKTVSMLKIDPYLNCDAGTMNPFQHGEVFVLDDGAETDLDLGHYERLANVNLTRLSNTTTGQIYQKVLEKERQGDYLGQTIQQIPHITNEIKNHIKQVAKSSKAEIIITEIGGTVGDIEADIFLEAIRQFSQENPQNCAFVHLSKIDYIYPSEEEKTKPTQQSARALLSKGITPNILVVRCKHIFTEANREKIALFCNVSKENIIPAPNVSNLYDIPLILENQGLGKIIEKTLLIKPKKPNLKYWKKITKITSLDLPEIKIGIIGKYLNHPDAYISVIEALRHSGIKHKVRINIVPIDSENLNTKLLQRVGGILVPGGFGIRGIEGKISAIQYARENNVPFLGLCLGLQCAIIEFARNVCGLMQANSTEFSPQTPHPVIDYLPNQIKIKQKGATMRLGKYPAQIKKDSLVYSLYKTPTVWERHRHRYEVNPKYHKILQENGLIFSGLSPDKKLVEFIELKNHPFFIATQAHPEFKSRPFTPAPLFSGFIANAKILAKKTSKFQPKLNQQNLTLGLK</sequence>
<feature type="domain" description="Glutamine amidotransferase" evidence="12">
    <location>
        <begin position="303"/>
        <end position="521"/>
    </location>
</feature>
<dbReference type="CDD" id="cd03113">
    <property type="entry name" value="CTPS_N"/>
    <property type="match status" value="1"/>
</dbReference>
<name>A0A554LJQ8_9BACT</name>
<evidence type="ECO:0000256" key="6">
    <source>
        <dbReference type="ARBA" id="ARBA00022840"/>
    </source>
</evidence>
<evidence type="ECO:0000256" key="2">
    <source>
        <dbReference type="ARBA" id="ARBA00007533"/>
    </source>
</evidence>
<dbReference type="GO" id="GO:0044210">
    <property type="term" value="P:'de novo' CTP biosynthetic process"/>
    <property type="evidence" value="ECO:0007669"/>
    <property type="project" value="UniProtKB-UniRule"/>
</dbReference>
<organism evidence="14 15">
    <name type="scientific">Candidatus Berkelbacteria bacterium Licking1014_7</name>
    <dbReference type="NCBI Taxonomy" id="2017147"/>
    <lineage>
        <taxon>Bacteria</taxon>
        <taxon>Candidatus Berkelbacteria</taxon>
    </lineage>
</organism>
<dbReference type="GO" id="GO:0046872">
    <property type="term" value="F:metal ion binding"/>
    <property type="evidence" value="ECO:0007669"/>
    <property type="project" value="UniProtKB-KW"/>
</dbReference>
<feature type="binding site" evidence="11">
    <location>
        <begin position="188"/>
        <end position="193"/>
    </location>
    <ligand>
        <name>CTP</name>
        <dbReference type="ChEBI" id="CHEBI:37563"/>
        <note>allosteric inhibitor</note>
    </ligand>
</feature>
<dbReference type="Gene3D" id="3.40.50.880">
    <property type="match status" value="1"/>
</dbReference>
<reference evidence="14 15" key="1">
    <citation type="submission" date="2017-07" db="EMBL/GenBank/DDBJ databases">
        <title>Mechanisms for carbon and nitrogen cycling indicate functional differentiation within the Candidate Phyla Radiation.</title>
        <authorList>
            <person name="Danczak R.E."/>
            <person name="Johnston M.D."/>
            <person name="Kenah C."/>
            <person name="Slattery M."/>
            <person name="Wrighton K.C."/>
            <person name="Wilkins M.J."/>
        </authorList>
    </citation>
    <scope>NUCLEOTIDE SEQUENCE [LARGE SCALE GENOMIC DNA]</scope>
    <source>
        <strain evidence="14">Licking1014_7</strain>
    </source>
</reference>
<feature type="domain" description="CTP synthase N-terminal" evidence="13">
    <location>
        <begin position="4"/>
        <end position="265"/>
    </location>
</feature>
<feature type="binding site" evidence="11">
    <location>
        <position position="401"/>
    </location>
    <ligand>
        <name>L-glutamine</name>
        <dbReference type="ChEBI" id="CHEBI:58359"/>
    </ligand>
</feature>
<comment type="caution">
    <text evidence="11">Lacks conserved residue(s) required for the propagation of feature annotation.</text>
</comment>
<dbReference type="SUPFAM" id="SSF52540">
    <property type="entry name" value="P-loop containing nucleoside triphosphate hydrolases"/>
    <property type="match status" value="1"/>
</dbReference>
<dbReference type="GO" id="GO:0097268">
    <property type="term" value="C:cytoophidium"/>
    <property type="evidence" value="ECO:0007669"/>
    <property type="project" value="UniProtKB-ARBA"/>
</dbReference>
<comment type="subunit">
    <text evidence="11">Homotetramer.</text>
</comment>
<feature type="active site" evidence="11">
    <location>
        <position position="503"/>
    </location>
</feature>
<comment type="pathway">
    <text evidence="1 11">Pyrimidine metabolism; CTP biosynthesis via de novo pathway; CTP from UDP: step 2/2.</text>
</comment>
<evidence type="ECO:0000256" key="4">
    <source>
        <dbReference type="ARBA" id="ARBA00022723"/>
    </source>
</evidence>
<comment type="catalytic activity">
    <reaction evidence="11">
        <text>L-glutamine + H2O = L-glutamate + NH4(+)</text>
        <dbReference type="Rhea" id="RHEA:15889"/>
        <dbReference type="ChEBI" id="CHEBI:15377"/>
        <dbReference type="ChEBI" id="CHEBI:28938"/>
        <dbReference type="ChEBI" id="CHEBI:29985"/>
        <dbReference type="ChEBI" id="CHEBI:58359"/>
    </reaction>
</comment>
<protein>
    <recommendedName>
        <fullName evidence="11">CTP synthase</fullName>
        <ecNumber evidence="11">6.3.4.2</ecNumber>
    </recommendedName>
    <alternativeName>
        <fullName evidence="11">Cytidine 5'-triphosphate synthase</fullName>
    </alternativeName>
    <alternativeName>
        <fullName evidence="11">Cytidine triphosphate synthetase</fullName>
        <shortName evidence="11">CTP synthetase</shortName>
        <shortName evidence="11">CTPS</shortName>
    </alternativeName>
    <alternativeName>
        <fullName evidence="11">UTP--ammonia ligase</fullName>
    </alternativeName>
</protein>
<evidence type="ECO:0000256" key="7">
    <source>
        <dbReference type="ARBA" id="ARBA00022842"/>
    </source>
</evidence>
<comment type="function">
    <text evidence="11">Catalyzes the ATP-dependent amination of UTP to CTP with either L-glutamine or ammonia as the source of nitrogen. Regulates intracellular CTP levels through interactions with the four ribonucleotide triphosphates.</text>
</comment>
<evidence type="ECO:0000256" key="3">
    <source>
        <dbReference type="ARBA" id="ARBA00022598"/>
    </source>
</evidence>
<dbReference type="GO" id="GO:0005524">
    <property type="term" value="F:ATP binding"/>
    <property type="evidence" value="ECO:0007669"/>
    <property type="project" value="UniProtKB-KW"/>
</dbReference>
<dbReference type="InterPro" id="IPR027417">
    <property type="entry name" value="P-loop_NTPase"/>
</dbReference>
<dbReference type="InterPro" id="IPR017926">
    <property type="entry name" value="GATASE"/>
</dbReference>
<keyword evidence="9 11" id="KW-0665">Pyrimidine biosynthesis</keyword>
<keyword evidence="6 11" id="KW-0067">ATP-binding</keyword>
<accession>A0A554LJQ8</accession>
<evidence type="ECO:0000313" key="14">
    <source>
        <dbReference type="EMBL" id="TSC93103.1"/>
    </source>
</evidence>
<dbReference type="PANTHER" id="PTHR11550">
    <property type="entry name" value="CTP SYNTHASE"/>
    <property type="match status" value="1"/>
</dbReference>
<dbReference type="GO" id="GO:0003883">
    <property type="term" value="F:CTP synthase activity"/>
    <property type="evidence" value="ECO:0007669"/>
    <property type="project" value="UniProtKB-UniRule"/>
</dbReference>
<feature type="active site" description="Nucleophile; for glutamine hydrolysis" evidence="11">
    <location>
        <position position="377"/>
    </location>
</feature>
<evidence type="ECO:0000313" key="15">
    <source>
        <dbReference type="Proteomes" id="UP000315689"/>
    </source>
</evidence>
<evidence type="ECO:0000256" key="11">
    <source>
        <dbReference type="HAMAP-Rule" id="MF_01227"/>
    </source>
</evidence>
<feature type="binding site" evidence="11">
    <location>
        <position position="14"/>
    </location>
    <ligand>
        <name>CTP</name>
        <dbReference type="ChEBI" id="CHEBI:37563"/>
        <note>allosteric inhibitor</note>
    </ligand>
</feature>
<dbReference type="NCBIfam" id="TIGR00337">
    <property type="entry name" value="PyrG"/>
    <property type="match status" value="1"/>
</dbReference>
<dbReference type="InterPro" id="IPR004468">
    <property type="entry name" value="CTP_synthase"/>
</dbReference>
<keyword evidence="4 11" id="KW-0479">Metal-binding</keyword>
<dbReference type="PROSITE" id="PS51273">
    <property type="entry name" value="GATASE_TYPE_1"/>
    <property type="match status" value="1"/>
</dbReference>
<evidence type="ECO:0000256" key="9">
    <source>
        <dbReference type="ARBA" id="ARBA00022975"/>
    </source>
</evidence>
<dbReference type="NCBIfam" id="NF003792">
    <property type="entry name" value="PRK05380.1"/>
    <property type="match status" value="1"/>
</dbReference>
<keyword evidence="8 11" id="KW-0315">Glutamine amidotransferase</keyword>
<dbReference type="GO" id="GO:0019856">
    <property type="term" value="P:pyrimidine nucleobase biosynthetic process"/>
    <property type="evidence" value="ECO:0007669"/>
    <property type="project" value="TreeGrafter"/>
</dbReference>
<proteinExistence type="inferred from homology"/>
<feature type="binding site" evidence="11">
    <location>
        <begin position="149"/>
        <end position="151"/>
    </location>
    <ligand>
        <name>CTP</name>
        <dbReference type="ChEBI" id="CHEBI:37563"/>
        <note>allosteric inhibitor</note>
    </ligand>
</feature>
<evidence type="ECO:0000256" key="1">
    <source>
        <dbReference type="ARBA" id="ARBA00005171"/>
    </source>
</evidence>
<evidence type="ECO:0000256" key="10">
    <source>
        <dbReference type="ARBA" id="ARBA00047781"/>
    </source>
</evidence>
<dbReference type="SUPFAM" id="SSF52317">
    <property type="entry name" value="Class I glutamine amidotransferase-like"/>
    <property type="match status" value="1"/>
</dbReference>
<dbReference type="FunFam" id="3.40.50.880:FF:000002">
    <property type="entry name" value="CTP synthase"/>
    <property type="match status" value="1"/>
</dbReference>
<feature type="binding site" evidence="11">
    <location>
        <begin position="15"/>
        <end position="20"/>
    </location>
    <ligand>
        <name>ATP</name>
        <dbReference type="ChEBI" id="CHEBI:30616"/>
    </ligand>
</feature>
<feature type="binding site" evidence="11">
    <location>
        <position position="142"/>
    </location>
    <ligand>
        <name>Mg(2+)</name>
        <dbReference type="ChEBI" id="CHEBI:18420"/>
    </ligand>
</feature>
<dbReference type="PANTHER" id="PTHR11550:SF0">
    <property type="entry name" value="CTP SYNTHASE-RELATED"/>
    <property type="match status" value="1"/>
</dbReference>
<dbReference type="Proteomes" id="UP000315689">
    <property type="component" value="Unassembled WGS sequence"/>
</dbReference>
<dbReference type="Gene3D" id="3.40.50.300">
    <property type="entry name" value="P-loop containing nucleotide triphosphate hydrolases"/>
    <property type="match status" value="1"/>
</dbReference>
<comment type="miscellaneous">
    <text evidence="11">CTPSs have evolved a hybrid strategy for distinguishing between UTP and CTP. The overlapping regions of the product feedback inhibitory and substrate sites recognize a common feature in both compounds, the triphosphate moiety. To differentiate isosteric substrate and product pyrimidine rings, an additional pocket far from the expected kinase/ligase catalytic site, specifically recognizes the cytosine and ribose portions of the product inhibitor.</text>
</comment>
<comment type="caution">
    <text evidence="14">The sequence shown here is derived from an EMBL/GenBank/DDBJ whole genome shotgun (WGS) entry which is preliminary data.</text>
</comment>
<dbReference type="FunFam" id="3.40.50.300:FF:000009">
    <property type="entry name" value="CTP synthase"/>
    <property type="match status" value="1"/>
</dbReference>
<feature type="binding site" evidence="11">
    <location>
        <position position="72"/>
    </location>
    <ligand>
        <name>ATP</name>
        <dbReference type="ChEBI" id="CHEBI:30616"/>
    </ligand>
</feature>
<gene>
    <name evidence="11" type="primary">pyrG</name>
    <name evidence="14" type="ORF">CEN89_266</name>
</gene>
<feature type="binding site" evidence="11">
    <location>
        <position position="350"/>
    </location>
    <ligand>
        <name>L-glutamine</name>
        <dbReference type="ChEBI" id="CHEBI:58359"/>
    </ligand>
</feature>
<keyword evidence="5 11" id="KW-0547">Nucleotide-binding</keyword>
<feature type="binding site" evidence="11">
    <location>
        <position position="224"/>
    </location>
    <ligand>
        <name>UTP</name>
        <dbReference type="ChEBI" id="CHEBI:46398"/>
    </ligand>
</feature>
<feature type="binding site" evidence="11">
    <location>
        <position position="458"/>
    </location>
    <ligand>
        <name>L-glutamine</name>
        <dbReference type="ChEBI" id="CHEBI:58359"/>
    </ligand>
</feature>
<comment type="catalytic activity">
    <reaction evidence="11">
        <text>UTP + NH4(+) + ATP = CTP + ADP + phosphate + 2 H(+)</text>
        <dbReference type="Rhea" id="RHEA:16597"/>
        <dbReference type="ChEBI" id="CHEBI:15378"/>
        <dbReference type="ChEBI" id="CHEBI:28938"/>
        <dbReference type="ChEBI" id="CHEBI:30616"/>
        <dbReference type="ChEBI" id="CHEBI:37563"/>
        <dbReference type="ChEBI" id="CHEBI:43474"/>
        <dbReference type="ChEBI" id="CHEBI:46398"/>
        <dbReference type="ChEBI" id="CHEBI:456216"/>
    </reaction>
</comment>
<dbReference type="GO" id="GO:0005829">
    <property type="term" value="C:cytosol"/>
    <property type="evidence" value="ECO:0007669"/>
    <property type="project" value="TreeGrafter"/>
</dbReference>
<dbReference type="GO" id="GO:0042802">
    <property type="term" value="F:identical protein binding"/>
    <property type="evidence" value="ECO:0007669"/>
    <property type="project" value="TreeGrafter"/>
</dbReference>
<dbReference type="InterPro" id="IPR033828">
    <property type="entry name" value="GATase1_CTP_Synthase"/>
</dbReference>
<feature type="binding site" evidence="11">
    <location>
        <begin position="378"/>
        <end position="381"/>
    </location>
    <ligand>
        <name>L-glutamine</name>
        <dbReference type="ChEBI" id="CHEBI:58359"/>
    </ligand>
</feature>
<feature type="active site" evidence="11">
    <location>
        <position position="505"/>
    </location>
</feature>
<dbReference type="InterPro" id="IPR029062">
    <property type="entry name" value="Class_I_gatase-like"/>
</dbReference>
<dbReference type="AlphaFoldDB" id="A0A554LJQ8"/>
<feature type="binding site" evidence="11">
    <location>
        <position position="14"/>
    </location>
    <ligand>
        <name>UTP</name>
        <dbReference type="ChEBI" id="CHEBI:46398"/>
    </ligand>
</feature>
<feature type="region of interest" description="Amidoligase domain" evidence="11">
    <location>
        <begin position="1"/>
        <end position="267"/>
    </location>
</feature>
<feature type="binding site" evidence="11">
    <location>
        <position position="72"/>
    </location>
    <ligand>
        <name>Mg(2+)</name>
        <dbReference type="ChEBI" id="CHEBI:18420"/>
    </ligand>
</feature>
<dbReference type="Pfam" id="PF06418">
    <property type="entry name" value="CTP_synth_N"/>
    <property type="match status" value="1"/>
</dbReference>
<dbReference type="Pfam" id="PF00117">
    <property type="entry name" value="GATase"/>
    <property type="match status" value="1"/>
</dbReference>